<comment type="caution">
    <text evidence="1">The sequence shown here is derived from an EMBL/GenBank/DDBJ whole genome shotgun (WGS) entry which is preliminary data.</text>
</comment>
<gene>
    <name evidence="1" type="ORF">FAA86_06050</name>
</gene>
<dbReference type="Proteomes" id="UP000307378">
    <property type="component" value="Unassembled WGS sequence"/>
</dbReference>
<dbReference type="EMBL" id="STGU01000002">
    <property type="protein sequence ID" value="THV38347.1"/>
    <property type="molecule type" value="Genomic_DNA"/>
</dbReference>
<organism evidence="1 2">
    <name type="scientific">Rhizobium rosettiformans W3</name>
    <dbReference type="NCBI Taxonomy" id="538378"/>
    <lineage>
        <taxon>Bacteria</taxon>
        <taxon>Pseudomonadati</taxon>
        <taxon>Pseudomonadota</taxon>
        <taxon>Alphaproteobacteria</taxon>
        <taxon>Hyphomicrobiales</taxon>
        <taxon>Rhizobiaceae</taxon>
        <taxon>Rhizobium/Agrobacterium group</taxon>
        <taxon>Rhizobium</taxon>
    </lineage>
</organism>
<evidence type="ECO:0000313" key="2">
    <source>
        <dbReference type="Proteomes" id="UP000307378"/>
    </source>
</evidence>
<protein>
    <submittedName>
        <fullName evidence="1">Uncharacterized protein</fullName>
    </submittedName>
</protein>
<evidence type="ECO:0000313" key="1">
    <source>
        <dbReference type="EMBL" id="THV38347.1"/>
    </source>
</evidence>
<dbReference type="RefSeq" id="WP_136538936.1">
    <property type="nucleotide sequence ID" value="NZ_STGU01000002.1"/>
</dbReference>
<name>A0A4S8Q2E0_9HYPH</name>
<dbReference type="AlphaFoldDB" id="A0A4S8Q2E0"/>
<sequence>MQAEAHRPLTAEDEAITLRVFQNSKRLILAEPHVRRLAALTIGMNLFIEELKDSGDEVFMALADILDTAGEIAREAQAAMRA</sequence>
<accession>A0A4S8Q2E0</accession>
<reference evidence="1 2" key="1">
    <citation type="submission" date="2019-04" db="EMBL/GenBank/DDBJ databases">
        <title>genome sequence of strain W3.</title>
        <authorList>
            <person name="Gao J."/>
            <person name="Sun J."/>
        </authorList>
    </citation>
    <scope>NUCLEOTIDE SEQUENCE [LARGE SCALE GENOMIC DNA]</scope>
    <source>
        <strain evidence="1 2">W3</strain>
    </source>
</reference>
<proteinExistence type="predicted"/>